<reference evidence="15 16" key="1">
    <citation type="submission" date="2019-03" db="EMBL/GenBank/DDBJ databases">
        <title>Genomic Encyclopedia of Type Strains, Phase IV (KMG-IV): sequencing the most valuable type-strain genomes for metagenomic binning, comparative biology and taxonomic classification.</title>
        <authorList>
            <person name="Goeker M."/>
        </authorList>
    </citation>
    <scope>NUCLEOTIDE SEQUENCE [LARGE SCALE GENOMIC DNA]</scope>
    <source>
        <strain evidence="15 16">DSM 28867</strain>
    </source>
</reference>
<keyword evidence="3" id="KW-1003">Cell membrane</keyword>
<feature type="domain" description="PTS EIIC type-1" evidence="14">
    <location>
        <begin position="3"/>
        <end position="415"/>
    </location>
</feature>
<proteinExistence type="predicted"/>
<evidence type="ECO:0000256" key="2">
    <source>
        <dbReference type="ARBA" id="ARBA00022448"/>
    </source>
</evidence>
<dbReference type="InterPro" id="IPR036878">
    <property type="entry name" value="Glu_permease_IIB"/>
</dbReference>
<dbReference type="EMBL" id="SODD01000023">
    <property type="protein sequence ID" value="TDW16447.1"/>
    <property type="molecule type" value="Genomic_DNA"/>
</dbReference>
<feature type="transmembrane region" description="Helical" evidence="12">
    <location>
        <begin position="275"/>
        <end position="293"/>
    </location>
</feature>
<dbReference type="PROSITE" id="PS51103">
    <property type="entry name" value="PTS_EIIC_TYPE_1"/>
    <property type="match status" value="1"/>
</dbReference>
<feature type="transmembrane region" description="Helical" evidence="12">
    <location>
        <begin position="305"/>
        <end position="321"/>
    </location>
</feature>
<name>A0A4R7ZFN3_9FIRM</name>
<evidence type="ECO:0000256" key="10">
    <source>
        <dbReference type="ARBA" id="ARBA00023136"/>
    </source>
</evidence>
<evidence type="ECO:0000259" key="13">
    <source>
        <dbReference type="PROSITE" id="PS51098"/>
    </source>
</evidence>
<keyword evidence="7 12" id="KW-0812">Transmembrane</keyword>
<feature type="transmembrane region" description="Helical" evidence="12">
    <location>
        <begin position="83"/>
        <end position="102"/>
    </location>
</feature>
<dbReference type="PROSITE" id="PS01035">
    <property type="entry name" value="PTS_EIIB_TYPE_1_CYS"/>
    <property type="match status" value="1"/>
</dbReference>
<dbReference type="CDD" id="cd00212">
    <property type="entry name" value="PTS_IIB_glc"/>
    <property type="match status" value="1"/>
</dbReference>
<dbReference type="OrthoDB" id="9764327at2"/>
<dbReference type="GO" id="GO:0090563">
    <property type="term" value="F:protein-phosphocysteine-sugar phosphotransferase activity"/>
    <property type="evidence" value="ECO:0007669"/>
    <property type="project" value="TreeGrafter"/>
</dbReference>
<dbReference type="Pfam" id="PF02378">
    <property type="entry name" value="PTS_EIIC"/>
    <property type="match status" value="1"/>
</dbReference>
<dbReference type="PROSITE" id="PS51098">
    <property type="entry name" value="PTS_EIIB_TYPE_1"/>
    <property type="match status" value="1"/>
</dbReference>
<organism evidence="15 16">
    <name type="scientific">Breznakia blatticola</name>
    <dbReference type="NCBI Taxonomy" id="1754012"/>
    <lineage>
        <taxon>Bacteria</taxon>
        <taxon>Bacillati</taxon>
        <taxon>Bacillota</taxon>
        <taxon>Erysipelotrichia</taxon>
        <taxon>Erysipelotrichales</taxon>
        <taxon>Erysipelotrichaceae</taxon>
        <taxon>Breznakia</taxon>
    </lineage>
</organism>
<feature type="transmembrane region" description="Helical" evidence="12">
    <location>
        <begin position="12"/>
        <end position="33"/>
    </location>
</feature>
<evidence type="ECO:0000256" key="7">
    <source>
        <dbReference type="ARBA" id="ARBA00022692"/>
    </source>
</evidence>
<evidence type="ECO:0000256" key="12">
    <source>
        <dbReference type="SAM" id="Phobius"/>
    </source>
</evidence>
<evidence type="ECO:0000256" key="9">
    <source>
        <dbReference type="ARBA" id="ARBA00022989"/>
    </source>
</evidence>
<keyword evidence="9 12" id="KW-1133">Transmembrane helix</keyword>
<dbReference type="GO" id="GO:0009401">
    <property type="term" value="P:phosphoenolpyruvate-dependent sugar phosphotransferase system"/>
    <property type="evidence" value="ECO:0007669"/>
    <property type="project" value="UniProtKB-KW"/>
</dbReference>
<evidence type="ECO:0000313" key="16">
    <source>
        <dbReference type="Proteomes" id="UP000294743"/>
    </source>
</evidence>
<dbReference type="InterPro" id="IPR013013">
    <property type="entry name" value="PTS_EIIC_1"/>
</dbReference>
<dbReference type="InterPro" id="IPR018113">
    <property type="entry name" value="PTrfase_EIIB_Cys"/>
</dbReference>
<keyword evidence="5" id="KW-0808">Transferase</keyword>
<dbReference type="Gene3D" id="3.30.1360.60">
    <property type="entry name" value="Glucose permease domain IIB"/>
    <property type="match status" value="1"/>
</dbReference>
<evidence type="ECO:0000313" key="15">
    <source>
        <dbReference type="EMBL" id="TDW16447.1"/>
    </source>
</evidence>
<dbReference type="GO" id="GO:0008982">
    <property type="term" value="F:protein-N(PI)-phosphohistidine-sugar phosphotransferase activity"/>
    <property type="evidence" value="ECO:0007669"/>
    <property type="project" value="InterPro"/>
</dbReference>
<keyword evidence="6" id="KW-0598">Phosphotransferase system</keyword>
<keyword evidence="10 12" id="KW-0472">Membrane</keyword>
<feature type="transmembrane region" description="Helical" evidence="12">
    <location>
        <begin position="122"/>
        <end position="148"/>
    </location>
</feature>
<feature type="domain" description="PTS EIIB type-1" evidence="13">
    <location>
        <begin position="432"/>
        <end position="511"/>
    </location>
</feature>
<dbReference type="InterPro" id="IPR001996">
    <property type="entry name" value="PTS_IIB_1"/>
</dbReference>
<dbReference type="Proteomes" id="UP000294743">
    <property type="component" value="Unassembled WGS sequence"/>
</dbReference>
<feature type="transmembrane region" description="Helical" evidence="12">
    <location>
        <begin position="45"/>
        <end position="71"/>
    </location>
</feature>
<evidence type="ECO:0000259" key="14">
    <source>
        <dbReference type="PROSITE" id="PS51103"/>
    </source>
</evidence>
<evidence type="ECO:0000256" key="1">
    <source>
        <dbReference type="ARBA" id="ARBA00004651"/>
    </source>
</evidence>
<comment type="caution">
    <text evidence="15">The sequence shown here is derived from an EMBL/GenBank/DDBJ whole genome shotgun (WGS) entry which is preliminary data.</text>
</comment>
<dbReference type="Pfam" id="PF00367">
    <property type="entry name" value="PTS_EIIB"/>
    <property type="match status" value="1"/>
</dbReference>
<feature type="transmembrane region" description="Helical" evidence="12">
    <location>
        <begin position="168"/>
        <end position="188"/>
    </location>
</feature>
<evidence type="ECO:0000256" key="6">
    <source>
        <dbReference type="ARBA" id="ARBA00022683"/>
    </source>
</evidence>
<dbReference type="GO" id="GO:0016301">
    <property type="term" value="F:kinase activity"/>
    <property type="evidence" value="ECO:0007669"/>
    <property type="project" value="UniProtKB-KW"/>
</dbReference>
<evidence type="ECO:0000256" key="4">
    <source>
        <dbReference type="ARBA" id="ARBA00022597"/>
    </source>
</evidence>
<keyword evidence="16" id="KW-1185">Reference proteome</keyword>
<keyword evidence="8" id="KW-0418">Kinase</keyword>
<evidence type="ECO:0000256" key="8">
    <source>
        <dbReference type="ARBA" id="ARBA00022777"/>
    </source>
</evidence>
<comment type="subcellular location">
    <subcellularLocation>
        <location evidence="1">Cell membrane</location>
        <topology evidence="1">Multi-pass membrane protein</topology>
    </subcellularLocation>
</comment>
<protein>
    <submittedName>
        <fullName evidence="15">PTS system IIB component (Glc family) /PTS system IIC component (Glc family)</fullName>
    </submittedName>
</protein>
<keyword evidence="2" id="KW-0813">Transport</keyword>
<evidence type="ECO:0000256" key="5">
    <source>
        <dbReference type="ARBA" id="ARBA00022679"/>
    </source>
</evidence>
<dbReference type="AlphaFoldDB" id="A0A4R7ZFN3"/>
<feature type="transmembrane region" description="Helical" evidence="12">
    <location>
        <begin position="382"/>
        <end position="403"/>
    </location>
</feature>
<dbReference type="PANTHER" id="PTHR30009">
    <property type="entry name" value="CYTOCHROME C-TYPE SYNTHESIS PROTEIN AND PTS TRANSMEMBRANE COMPONENT"/>
    <property type="match status" value="1"/>
</dbReference>
<dbReference type="RefSeq" id="WP_134169851.1">
    <property type="nucleotide sequence ID" value="NZ_SODD01000023.1"/>
</dbReference>
<dbReference type="PANTHER" id="PTHR30009:SF24">
    <property type="entry name" value="PTS SYSTEM, IIBC COMPONENT"/>
    <property type="match status" value="1"/>
</dbReference>
<dbReference type="GO" id="GO:0005886">
    <property type="term" value="C:plasma membrane"/>
    <property type="evidence" value="ECO:0007669"/>
    <property type="project" value="UniProtKB-SubCell"/>
</dbReference>
<sequence>MKEKLIKLMNKFSRSMTGIVMFLAIMGTVIALATIMKLEFMPEPIVAFGGLISSMMDAMLNNLSLIFCVGLTTTMAKNKKVDAALVATISYLMFLAVNNAWLTSQGMLAEPGEMGLFGTGQAIVLGFQVSDMGVFLGMILGCITAFVFNKFANVEFSDMFKIYGGSRLAFAVMIPVVLVLGVGVTYIWPTVNDGIAATTEFMKDAGPGGVFAYAFGNRFLIPTGLHHMLWMPFCFTGFGGVTEIAGNVYSGAANIFYAEMANPGAITAIHESVRFATFGFAKAFGVLGAFLAFIKTAKPERRKQVISMLLPSVFVAMVAGITEPFDFMFLFASPLLWLVHGLLTGLFEMLLWLLGSRTYMIYGLLDMVICNLPLPIELTKIHIFFIVGIIAVIVWFFVFQFMIKKMDLKTPGRELVLATGANEGQIGNSDWDADIQVFVQAVGGVDNIESIENCFTRLRIDVKDVSKVDEKIIEQTQAKGSVVKGNNVQIIIGMKVQEVCEAFKASVNWEE</sequence>
<feature type="transmembrane region" description="Helical" evidence="12">
    <location>
        <begin position="359"/>
        <end position="376"/>
    </location>
</feature>
<accession>A0A4R7ZFN3</accession>
<dbReference type="InterPro" id="IPR050429">
    <property type="entry name" value="PTS_Glucose_EIICBA"/>
</dbReference>
<gene>
    <name evidence="15" type="ORF">EDD63_1234</name>
</gene>
<dbReference type="NCBIfam" id="TIGR00826">
    <property type="entry name" value="EIIB_glc"/>
    <property type="match status" value="1"/>
</dbReference>
<dbReference type="SUPFAM" id="SSF55604">
    <property type="entry name" value="Glucose permease domain IIB"/>
    <property type="match status" value="1"/>
</dbReference>
<evidence type="ECO:0000256" key="11">
    <source>
        <dbReference type="PROSITE-ProRule" id="PRU00421"/>
    </source>
</evidence>
<dbReference type="InterPro" id="IPR003352">
    <property type="entry name" value="PTS_EIIC"/>
</dbReference>
<feature type="transmembrane region" description="Helical" evidence="12">
    <location>
        <begin position="327"/>
        <end position="347"/>
    </location>
</feature>
<feature type="active site" description="Phosphocysteine intermediate; for EIIB activity" evidence="11">
    <location>
        <position position="454"/>
    </location>
</feature>
<evidence type="ECO:0000256" key="3">
    <source>
        <dbReference type="ARBA" id="ARBA00022475"/>
    </source>
</evidence>
<keyword evidence="4" id="KW-0762">Sugar transport</keyword>